<dbReference type="EMBL" id="UINC01100002">
    <property type="protein sequence ID" value="SVC59708.1"/>
    <property type="molecule type" value="Genomic_DNA"/>
</dbReference>
<feature type="non-terminal residue" evidence="1">
    <location>
        <position position="89"/>
    </location>
</feature>
<gene>
    <name evidence="1" type="ORF">METZ01_LOCUS312562</name>
</gene>
<proteinExistence type="predicted"/>
<dbReference type="AlphaFoldDB" id="A0A382NGQ9"/>
<protein>
    <submittedName>
        <fullName evidence="1">Uncharacterized protein</fullName>
    </submittedName>
</protein>
<organism evidence="1">
    <name type="scientific">marine metagenome</name>
    <dbReference type="NCBI Taxonomy" id="408172"/>
    <lineage>
        <taxon>unclassified sequences</taxon>
        <taxon>metagenomes</taxon>
        <taxon>ecological metagenomes</taxon>
    </lineage>
</organism>
<evidence type="ECO:0000313" key="1">
    <source>
        <dbReference type="EMBL" id="SVC59708.1"/>
    </source>
</evidence>
<sequence>MTDQSKSRLNRIREFLNKPDFNGFTSDDLFIMTFIKKGWGQGIVALSNMAEAISNLSKSKTLDSDECSLLIDEVIKRSIHKKVRPYKYD</sequence>
<accession>A0A382NGQ9</accession>
<reference evidence="1" key="1">
    <citation type="submission" date="2018-05" db="EMBL/GenBank/DDBJ databases">
        <authorList>
            <person name="Lanie J.A."/>
            <person name="Ng W.-L."/>
            <person name="Kazmierczak K.M."/>
            <person name="Andrzejewski T.M."/>
            <person name="Davidsen T.M."/>
            <person name="Wayne K.J."/>
            <person name="Tettelin H."/>
            <person name="Glass J.I."/>
            <person name="Rusch D."/>
            <person name="Podicherti R."/>
            <person name="Tsui H.-C.T."/>
            <person name="Winkler M.E."/>
        </authorList>
    </citation>
    <scope>NUCLEOTIDE SEQUENCE</scope>
</reference>
<name>A0A382NGQ9_9ZZZZ</name>